<accession>A0ACC2BM37</accession>
<evidence type="ECO:0000313" key="1">
    <source>
        <dbReference type="EMBL" id="KAJ7530806.1"/>
    </source>
</evidence>
<keyword evidence="2" id="KW-1185">Reference proteome</keyword>
<evidence type="ECO:0000313" key="2">
    <source>
        <dbReference type="Proteomes" id="UP001162992"/>
    </source>
</evidence>
<proteinExistence type="predicted"/>
<organism evidence="1 2">
    <name type="scientific">Diphasiastrum complanatum</name>
    <name type="common">Issler's clubmoss</name>
    <name type="synonym">Lycopodium complanatum</name>
    <dbReference type="NCBI Taxonomy" id="34168"/>
    <lineage>
        <taxon>Eukaryota</taxon>
        <taxon>Viridiplantae</taxon>
        <taxon>Streptophyta</taxon>
        <taxon>Embryophyta</taxon>
        <taxon>Tracheophyta</taxon>
        <taxon>Lycopodiopsida</taxon>
        <taxon>Lycopodiales</taxon>
        <taxon>Lycopodiaceae</taxon>
        <taxon>Lycopodioideae</taxon>
        <taxon>Diphasiastrum</taxon>
    </lineage>
</organism>
<sequence length="66" mass="7614">MKKGVHPALQWMTLVSPHGRLVRVLTAKVFQSDQPHFVTDPGKQSEFVGQLAKFRRRFQQAPKKDK</sequence>
<dbReference type="EMBL" id="CM055105">
    <property type="protein sequence ID" value="KAJ7530806.1"/>
    <property type="molecule type" value="Genomic_DNA"/>
</dbReference>
<dbReference type="Proteomes" id="UP001162992">
    <property type="component" value="Chromosome 14"/>
</dbReference>
<reference evidence="2" key="1">
    <citation type="journal article" date="2024" name="Proc. Natl. Acad. Sci. U.S.A.">
        <title>Extraordinary preservation of gene collinearity over three hundred million years revealed in homosporous lycophytes.</title>
        <authorList>
            <person name="Li C."/>
            <person name="Wickell D."/>
            <person name="Kuo L.Y."/>
            <person name="Chen X."/>
            <person name="Nie B."/>
            <person name="Liao X."/>
            <person name="Peng D."/>
            <person name="Ji J."/>
            <person name="Jenkins J."/>
            <person name="Williams M."/>
            <person name="Shu S."/>
            <person name="Plott C."/>
            <person name="Barry K."/>
            <person name="Rajasekar S."/>
            <person name="Grimwood J."/>
            <person name="Han X."/>
            <person name="Sun S."/>
            <person name="Hou Z."/>
            <person name="He W."/>
            <person name="Dai G."/>
            <person name="Sun C."/>
            <person name="Schmutz J."/>
            <person name="Leebens-Mack J.H."/>
            <person name="Li F.W."/>
            <person name="Wang L."/>
        </authorList>
    </citation>
    <scope>NUCLEOTIDE SEQUENCE [LARGE SCALE GENOMIC DNA]</scope>
    <source>
        <strain evidence="2">cv. PW_Plant_1</strain>
    </source>
</reference>
<gene>
    <name evidence="1" type="ORF">O6H91_14G020000</name>
</gene>
<protein>
    <submittedName>
        <fullName evidence="1">Uncharacterized protein</fullName>
    </submittedName>
</protein>
<comment type="caution">
    <text evidence="1">The sequence shown here is derived from an EMBL/GenBank/DDBJ whole genome shotgun (WGS) entry which is preliminary data.</text>
</comment>
<name>A0ACC2BM37_DIPCM</name>